<keyword evidence="8" id="KW-0456">Lyase</keyword>
<dbReference type="InterPro" id="IPR048328">
    <property type="entry name" value="Dyp_perox_C"/>
</dbReference>
<evidence type="ECO:0000256" key="10">
    <source>
        <dbReference type="ARBA" id="ARBA00033771"/>
    </source>
</evidence>
<proteinExistence type="inferred from homology"/>
<protein>
    <recommendedName>
        <fullName evidence="10 13">Deferrochelatase</fullName>
        <ecNumber evidence="13">1.11.1.-</ecNumber>
    </recommendedName>
    <alternativeName>
        <fullName evidence="11 13">Peroxidase EfeB</fullName>
    </alternativeName>
</protein>
<dbReference type="InterPro" id="IPR006311">
    <property type="entry name" value="TAT_signal"/>
</dbReference>
<dbReference type="Proteomes" id="UP001501195">
    <property type="component" value="Unassembled WGS sequence"/>
</dbReference>
<evidence type="ECO:0000256" key="8">
    <source>
        <dbReference type="ARBA" id="ARBA00023239"/>
    </source>
</evidence>
<feature type="domain" description="Dyp-type peroxidase N-terminal" evidence="14">
    <location>
        <begin position="46"/>
        <end position="201"/>
    </location>
</feature>
<keyword evidence="4 13" id="KW-0479">Metal-binding</keyword>
<dbReference type="SUPFAM" id="SSF54909">
    <property type="entry name" value="Dimeric alpha+beta barrel"/>
    <property type="match status" value="1"/>
</dbReference>
<gene>
    <name evidence="16" type="primary">efeB</name>
    <name evidence="16" type="ORF">GCM10023225_08770</name>
</gene>
<feature type="chain" id="PRO_5044976339" description="Deferrochelatase" evidence="13">
    <location>
        <begin position="28"/>
        <end position="404"/>
    </location>
</feature>
<reference evidence="17" key="1">
    <citation type="journal article" date="2019" name="Int. J. Syst. Evol. Microbiol.">
        <title>The Global Catalogue of Microorganisms (GCM) 10K type strain sequencing project: providing services to taxonomists for standard genome sequencing and annotation.</title>
        <authorList>
            <consortium name="The Broad Institute Genomics Platform"/>
            <consortium name="The Broad Institute Genome Sequencing Center for Infectious Disease"/>
            <person name="Wu L."/>
            <person name="Ma J."/>
        </authorList>
    </citation>
    <scope>NUCLEOTIDE SEQUENCE [LARGE SCALE GENOMIC DNA]</scope>
    <source>
        <strain evidence="17">JCM 18126</strain>
    </source>
</reference>
<accession>A0ABP9HE08</accession>
<evidence type="ECO:0000256" key="7">
    <source>
        <dbReference type="ARBA" id="ARBA00023004"/>
    </source>
</evidence>
<dbReference type="InterPro" id="IPR006313">
    <property type="entry name" value="EfeB/EfeN"/>
</dbReference>
<dbReference type="InterPro" id="IPR048327">
    <property type="entry name" value="Dyp_perox_N"/>
</dbReference>
<evidence type="ECO:0000256" key="1">
    <source>
        <dbReference type="ARBA" id="ARBA00004196"/>
    </source>
</evidence>
<sequence>MPRVSRRGLLAAVGAGAAGTGIAVAVAAEPPAPTATDVVPFEGAHQAGIATDVQAHLHFAAFDVLADDAAGLAGLLRDWTAAARALVSGRPVGEGGAVGGDPLAPPADTGEALGLPAARLTLTVGLGPSLFDDRFGLAARRPAALVDLPAFPGDTLDPARCGGDLAVQACADDPQVAVHAIRTLSRIAAGRAAVRWAQLGYGRAATVDPSAPTPRNLFGFKDGTANVPGADTAALDEHVWVAADDALAPGERWMTGGTYLVARRIAMHIETWDRTSLAEQEQVVGRTKGEGAPLGGSREHEAFDPATLPTASHVRLAHPSRHGGARMLRRGFNYTDGATGLGRLDAGLFFLAYQRDVRRAFVPVQQALAADDALNEYVRHTGSGVWAVPPGVGAGGWWGEQLLA</sequence>
<keyword evidence="17" id="KW-1185">Reference proteome</keyword>
<keyword evidence="3 13" id="KW-0349">Heme</keyword>
<dbReference type="PANTHER" id="PTHR30521">
    <property type="entry name" value="DEFERROCHELATASE/PEROXIDASE"/>
    <property type="match status" value="1"/>
</dbReference>
<name>A0ABP9HE08_9ACTN</name>
<dbReference type="Pfam" id="PF20628">
    <property type="entry name" value="Dyp_perox_C"/>
    <property type="match status" value="1"/>
</dbReference>
<dbReference type="PROSITE" id="PS51404">
    <property type="entry name" value="DYP_PEROXIDASE"/>
    <property type="match status" value="1"/>
</dbReference>
<dbReference type="NCBIfam" id="TIGR01412">
    <property type="entry name" value="tat_substr_1"/>
    <property type="match status" value="1"/>
</dbReference>
<dbReference type="EMBL" id="BAABIL010000111">
    <property type="protein sequence ID" value="GAA4968714.1"/>
    <property type="molecule type" value="Genomic_DNA"/>
</dbReference>
<keyword evidence="5 13" id="KW-0732">Signal</keyword>
<keyword evidence="2 13" id="KW-0575">Peroxidase</keyword>
<dbReference type="PANTHER" id="PTHR30521:SF4">
    <property type="entry name" value="DEFERROCHELATASE"/>
    <property type="match status" value="1"/>
</dbReference>
<dbReference type="EC" id="1.11.1.-" evidence="13"/>
<evidence type="ECO:0000256" key="2">
    <source>
        <dbReference type="ARBA" id="ARBA00022559"/>
    </source>
</evidence>
<evidence type="ECO:0000256" key="5">
    <source>
        <dbReference type="ARBA" id="ARBA00022729"/>
    </source>
</evidence>
<organism evidence="16 17">
    <name type="scientific">Kineococcus glutinatus</name>
    <dbReference type="NCBI Taxonomy" id="1070872"/>
    <lineage>
        <taxon>Bacteria</taxon>
        <taxon>Bacillati</taxon>
        <taxon>Actinomycetota</taxon>
        <taxon>Actinomycetes</taxon>
        <taxon>Kineosporiales</taxon>
        <taxon>Kineosporiaceae</taxon>
        <taxon>Kineococcus</taxon>
    </lineage>
</organism>
<dbReference type="PROSITE" id="PS51318">
    <property type="entry name" value="TAT"/>
    <property type="match status" value="1"/>
</dbReference>
<comment type="similarity">
    <text evidence="9 13">Belongs to the DyP-type peroxidase family.</text>
</comment>
<evidence type="ECO:0000313" key="17">
    <source>
        <dbReference type="Proteomes" id="UP001501195"/>
    </source>
</evidence>
<evidence type="ECO:0000256" key="12">
    <source>
        <dbReference type="ARBA" id="ARBA00048856"/>
    </source>
</evidence>
<feature type="signal peptide" evidence="13">
    <location>
        <begin position="1"/>
        <end position="27"/>
    </location>
</feature>
<evidence type="ECO:0000313" key="16">
    <source>
        <dbReference type="EMBL" id="GAA4968714.1"/>
    </source>
</evidence>
<comment type="catalytic activity">
    <reaction evidence="12">
        <text>heme b + 2 H(+) = protoporphyrin IX + Fe(2+)</text>
        <dbReference type="Rhea" id="RHEA:22584"/>
        <dbReference type="ChEBI" id="CHEBI:15378"/>
        <dbReference type="ChEBI" id="CHEBI:29033"/>
        <dbReference type="ChEBI" id="CHEBI:57306"/>
        <dbReference type="ChEBI" id="CHEBI:60344"/>
        <dbReference type="EC" id="4.98.1.1"/>
    </reaction>
    <physiologicalReaction direction="left-to-right" evidence="12">
        <dbReference type="Rhea" id="RHEA:22585"/>
    </physiologicalReaction>
</comment>
<feature type="domain" description="Dyp-type peroxidase C-terminal" evidence="15">
    <location>
        <begin position="213"/>
        <end position="392"/>
    </location>
</feature>
<dbReference type="InterPro" id="IPR006314">
    <property type="entry name" value="Dyp_peroxidase"/>
</dbReference>
<evidence type="ECO:0000256" key="6">
    <source>
        <dbReference type="ARBA" id="ARBA00023002"/>
    </source>
</evidence>
<evidence type="ECO:0000259" key="14">
    <source>
        <dbReference type="Pfam" id="PF04261"/>
    </source>
</evidence>
<dbReference type="NCBIfam" id="TIGR01413">
    <property type="entry name" value="Dyp_perox_fam"/>
    <property type="match status" value="1"/>
</dbReference>
<comment type="subcellular location">
    <subcellularLocation>
        <location evidence="1">Cell envelope</location>
    </subcellularLocation>
</comment>
<keyword evidence="6 13" id="KW-0560">Oxidoreductase</keyword>
<comment type="cofactor">
    <cofactor evidence="13">
        <name>heme b</name>
        <dbReference type="ChEBI" id="CHEBI:60344"/>
    </cofactor>
    <text evidence="13">Binds 1 heme b (iron(II)-protoporphyrin IX) group non-covalently per subunit.</text>
</comment>
<evidence type="ECO:0000256" key="11">
    <source>
        <dbReference type="ARBA" id="ARBA00033775"/>
    </source>
</evidence>
<comment type="caution">
    <text evidence="16">The sequence shown here is derived from an EMBL/GenBank/DDBJ whole genome shotgun (WGS) entry which is preliminary data.</text>
</comment>
<evidence type="ECO:0000256" key="4">
    <source>
        <dbReference type="ARBA" id="ARBA00022723"/>
    </source>
</evidence>
<dbReference type="InterPro" id="IPR011008">
    <property type="entry name" value="Dimeric_a/b-barrel"/>
</dbReference>
<evidence type="ECO:0000259" key="15">
    <source>
        <dbReference type="Pfam" id="PF20628"/>
    </source>
</evidence>
<evidence type="ECO:0000256" key="13">
    <source>
        <dbReference type="RuleBase" id="RU365017"/>
    </source>
</evidence>
<evidence type="ECO:0000256" key="3">
    <source>
        <dbReference type="ARBA" id="ARBA00022617"/>
    </source>
</evidence>
<comment type="function">
    <text evidence="13">Involved in the recovery of exogenous heme iron. Extracts iron from heme while preserving the protoporphyrin ring intact.</text>
</comment>
<keyword evidence="7 13" id="KW-0408">Iron</keyword>
<dbReference type="Pfam" id="PF04261">
    <property type="entry name" value="Dyp_perox_N"/>
    <property type="match status" value="1"/>
</dbReference>
<evidence type="ECO:0000256" key="9">
    <source>
        <dbReference type="ARBA" id="ARBA00025737"/>
    </source>
</evidence>